<comment type="caution">
    <text evidence="1">The sequence shown here is derived from an EMBL/GenBank/DDBJ whole genome shotgun (WGS) entry which is preliminary data.</text>
</comment>
<accession>X1DW24</accession>
<evidence type="ECO:0000313" key="1">
    <source>
        <dbReference type="EMBL" id="GAH12420.1"/>
    </source>
</evidence>
<name>X1DW24_9ZZZZ</name>
<organism evidence="1">
    <name type="scientific">marine sediment metagenome</name>
    <dbReference type="NCBI Taxonomy" id="412755"/>
    <lineage>
        <taxon>unclassified sequences</taxon>
        <taxon>metagenomes</taxon>
        <taxon>ecological metagenomes</taxon>
    </lineage>
</organism>
<gene>
    <name evidence="1" type="ORF">S01H4_59936</name>
</gene>
<dbReference type="AlphaFoldDB" id="X1DW24"/>
<proteinExistence type="predicted"/>
<dbReference type="EMBL" id="BART01035240">
    <property type="protein sequence ID" value="GAH12420.1"/>
    <property type="molecule type" value="Genomic_DNA"/>
</dbReference>
<reference evidence="1" key="1">
    <citation type="journal article" date="2014" name="Front. Microbiol.">
        <title>High frequency of phylogenetically diverse reductive dehalogenase-homologous genes in deep subseafloor sedimentary metagenomes.</title>
        <authorList>
            <person name="Kawai M."/>
            <person name="Futagami T."/>
            <person name="Toyoda A."/>
            <person name="Takaki Y."/>
            <person name="Nishi S."/>
            <person name="Hori S."/>
            <person name="Arai W."/>
            <person name="Tsubouchi T."/>
            <person name="Morono Y."/>
            <person name="Uchiyama I."/>
            <person name="Ito T."/>
            <person name="Fujiyama A."/>
            <person name="Inagaki F."/>
            <person name="Takami H."/>
        </authorList>
    </citation>
    <scope>NUCLEOTIDE SEQUENCE</scope>
    <source>
        <strain evidence="1">Expedition CK06-06</strain>
    </source>
</reference>
<feature type="non-terminal residue" evidence="1">
    <location>
        <position position="1"/>
    </location>
</feature>
<sequence length="112" mass="11580">IPPMNYKAGLVTFGISSGNTFGDGTADVVYGLAPYQGADFATGLNSLQHAGGTTPMDKGINATSETLSAESGAVAVILVSDFWQIYSRPVMDASIIDDETSRITTNESTLGA</sequence>
<protein>
    <submittedName>
        <fullName evidence="1">Uncharacterized protein</fullName>
    </submittedName>
</protein>